<proteinExistence type="predicted"/>
<dbReference type="InterPro" id="IPR001611">
    <property type="entry name" value="Leu-rich_rpt"/>
</dbReference>
<keyword evidence="5" id="KW-1185">Reference proteome</keyword>
<sequence>MDEAELAGLVNLEELWLGKNKIERISSLLALTKLHRLDVQSDRLTRVEGLEAQVHLLEVLYLSHNGIDDEGASYEGGLSLMFENLNTINMSRNRLTSTRPFGHLTSLVDLWISGNDIKTFDDLYLEYNPLDKEFEYRKRLAEMIPLLTQIDANKIGGLAAYGWGGIGGGGFGSMGDPMERMRQMQDMAIRRAEMESQKNRYLEEKDAPEEASSKEER</sequence>
<evidence type="ECO:0000256" key="2">
    <source>
        <dbReference type="ARBA" id="ARBA00022737"/>
    </source>
</evidence>
<comment type="caution">
    <text evidence="4">The sequence shown here is derived from an EMBL/GenBank/DDBJ whole genome shotgun (WGS) entry which is preliminary data.</text>
</comment>
<dbReference type="Gene3D" id="3.80.10.10">
    <property type="entry name" value="Ribonuclease Inhibitor"/>
    <property type="match status" value="2"/>
</dbReference>
<dbReference type="InterPro" id="IPR025875">
    <property type="entry name" value="Leu-rich_rpt_4"/>
</dbReference>
<dbReference type="PROSITE" id="PS51450">
    <property type="entry name" value="LRR"/>
    <property type="match status" value="1"/>
</dbReference>
<evidence type="ECO:0000313" key="4">
    <source>
        <dbReference type="EMBL" id="KAL3807245.1"/>
    </source>
</evidence>
<dbReference type="SUPFAM" id="SSF52075">
    <property type="entry name" value="Outer arm dynein light chain 1"/>
    <property type="match status" value="1"/>
</dbReference>
<organism evidence="4 5">
    <name type="scientific">Cyclostephanos tholiformis</name>
    <dbReference type="NCBI Taxonomy" id="382380"/>
    <lineage>
        <taxon>Eukaryota</taxon>
        <taxon>Sar</taxon>
        <taxon>Stramenopiles</taxon>
        <taxon>Ochrophyta</taxon>
        <taxon>Bacillariophyta</taxon>
        <taxon>Coscinodiscophyceae</taxon>
        <taxon>Thalassiosirophycidae</taxon>
        <taxon>Stephanodiscales</taxon>
        <taxon>Stephanodiscaceae</taxon>
        <taxon>Cyclostephanos</taxon>
    </lineage>
</organism>
<protein>
    <submittedName>
        <fullName evidence="4">Uncharacterized protein</fullName>
    </submittedName>
</protein>
<dbReference type="Proteomes" id="UP001530377">
    <property type="component" value="Unassembled WGS sequence"/>
</dbReference>
<evidence type="ECO:0000256" key="1">
    <source>
        <dbReference type="ARBA" id="ARBA00022614"/>
    </source>
</evidence>
<evidence type="ECO:0000313" key="5">
    <source>
        <dbReference type="Proteomes" id="UP001530377"/>
    </source>
</evidence>
<gene>
    <name evidence="4" type="ORF">ACHAXA_007978</name>
</gene>
<evidence type="ECO:0000256" key="3">
    <source>
        <dbReference type="SAM" id="MobiDB-lite"/>
    </source>
</evidence>
<keyword evidence="2" id="KW-0677">Repeat</keyword>
<dbReference type="AlphaFoldDB" id="A0ABD3R377"/>
<reference evidence="4 5" key="1">
    <citation type="submission" date="2024-10" db="EMBL/GenBank/DDBJ databases">
        <title>Updated reference genomes for cyclostephanoid diatoms.</title>
        <authorList>
            <person name="Roberts W.R."/>
            <person name="Alverson A.J."/>
        </authorList>
    </citation>
    <scope>NUCLEOTIDE SEQUENCE [LARGE SCALE GENOMIC DNA]</scope>
    <source>
        <strain evidence="4 5">AJA228-03</strain>
    </source>
</reference>
<dbReference type="Pfam" id="PF12799">
    <property type="entry name" value="LRR_4"/>
    <property type="match status" value="1"/>
</dbReference>
<feature type="compositionally biased region" description="Basic and acidic residues" evidence="3">
    <location>
        <begin position="193"/>
        <end position="205"/>
    </location>
</feature>
<dbReference type="PANTHER" id="PTHR15454:SF56">
    <property type="entry name" value="PROTEIN PHOSPHATASE 1 REGULATORY SUBUNIT 7-RELATED"/>
    <property type="match status" value="1"/>
</dbReference>
<dbReference type="InterPro" id="IPR032675">
    <property type="entry name" value="LRR_dom_sf"/>
</dbReference>
<dbReference type="PANTHER" id="PTHR15454">
    <property type="entry name" value="NISCHARIN RELATED"/>
    <property type="match status" value="1"/>
</dbReference>
<name>A0ABD3R377_9STRA</name>
<dbReference type="SMART" id="SM00365">
    <property type="entry name" value="LRR_SD22"/>
    <property type="match status" value="4"/>
</dbReference>
<keyword evidence="1" id="KW-0433">Leucine-rich repeat</keyword>
<feature type="region of interest" description="Disordered" evidence="3">
    <location>
        <begin position="193"/>
        <end position="217"/>
    </location>
</feature>
<accession>A0ABD3R377</accession>
<dbReference type="EMBL" id="JALLPB020000656">
    <property type="protein sequence ID" value="KAL3807245.1"/>
    <property type="molecule type" value="Genomic_DNA"/>
</dbReference>